<dbReference type="RefSeq" id="WP_200612351.1">
    <property type="nucleotide sequence ID" value="NZ_JAEHHL010000010.1"/>
</dbReference>
<dbReference type="Proteomes" id="UP000655420">
    <property type="component" value="Unassembled WGS sequence"/>
</dbReference>
<name>A0A8J7M9N5_9RHOB</name>
<dbReference type="AlphaFoldDB" id="A0A8J7M9N5"/>
<organism evidence="1 2">
    <name type="scientific">Thermohalobaculum xanthum</name>
    <dbReference type="NCBI Taxonomy" id="2753746"/>
    <lineage>
        <taxon>Bacteria</taxon>
        <taxon>Pseudomonadati</taxon>
        <taxon>Pseudomonadota</taxon>
        <taxon>Alphaproteobacteria</taxon>
        <taxon>Rhodobacterales</taxon>
        <taxon>Paracoccaceae</taxon>
        <taxon>Thermohalobaculum</taxon>
    </lineage>
</organism>
<evidence type="ECO:0000313" key="1">
    <source>
        <dbReference type="EMBL" id="MBK0400810.1"/>
    </source>
</evidence>
<evidence type="ECO:0000313" key="2">
    <source>
        <dbReference type="Proteomes" id="UP000655420"/>
    </source>
</evidence>
<keyword evidence="1" id="KW-0648">Protein biosynthesis</keyword>
<protein>
    <submittedName>
        <fullName evidence="1">Elongation factor P</fullName>
    </submittedName>
</protein>
<dbReference type="GO" id="GO:0003746">
    <property type="term" value="F:translation elongation factor activity"/>
    <property type="evidence" value="ECO:0007669"/>
    <property type="project" value="UniProtKB-KW"/>
</dbReference>
<comment type="caution">
    <text evidence="1">The sequence shown here is derived from an EMBL/GenBank/DDBJ whole genome shotgun (WGS) entry which is preliminary data.</text>
</comment>
<proteinExistence type="predicted"/>
<gene>
    <name evidence="1" type="ORF">H0I76_16540</name>
</gene>
<dbReference type="EMBL" id="JAEHHL010000010">
    <property type="protein sequence ID" value="MBK0400810.1"/>
    <property type="molecule type" value="Genomic_DNA"/>
</dbReference>
<accession>A0A8J7M9N5</accession>
<keyword evidence="2" id="KW-1185">Reference proteome</keyword>
<sequence>MFRDTDGIAFDNEQGDRARRLFAAVVMAVMEDAVKEEKKTGRGASDLASWARSRDGRTVLSCAGIEPNERSISGMISYVRSGGRQGMSDGREELPEAA</sequence>
<reference evidence="1" key="1">
    <citation type="submission" date="2020-12" db="EMBL/GenBank/DDBJ databases">
        <title>Bacterial taxonomy.</title>
        <authorList>
            <person name="Pan X."/>
        </authorList>
    </citation>
    <scope>NUCLEOTIDE SEQUENCE</scope>
    <source>
        <strain evidence="1">M0105</strain>
    </source>
</reference>
<dbReference type="Pfam" id="PF19796">
    <property type="entry name" value="DUF6280"/>
    <property type="match status" value="1"/>
</dbReference>
<keyword evidence="1" id="KW-0251">Elongation factor</keyword>
<dbReference type="InterPro" id="IPR046247">
    <property type="entry name" value="DUF6280"/>
</dbReference>